<feature type="transmembrane region" description="Helical" evidence="5">
    <location>
        <begin position="79"/>
        <end position="96"/>
    </location>
</feature>
<dbReference type="PANTHER" id="PTHR23502">
    <property type="entry name" value="MAJOR FACILITATOR SUPERFAMILY"/>
    <property type="match status" value="1"/>
</dbReference>
<dbReference type="STRING" id="348802.A0A0D2ED50"/>
<evidence type="ECO:0000259" key="6">
    <source>
        <dbReference type="PROSITE" id="PS50850"/>
    </source>
</evidence>
<feature type="transmembrane region" description="Helical" evidence="5">
    <location>
        <begin position="277"/>
        <end position="298"/>
    </location>
</feature>
<dbReference type="PROSITE" id="PS50850">
    <property type="entry name" value="MFS"/>
    <property type="match status" value="1"/>
</dbReference>
<dbReference type="Proteomes" id="UP000054342">
    <property type="component" value="Unassembled WGS sequence"/>
</dbReference>
<evidence type="ECO:0000256" key="1">
    <source>
        <dbReference type="ARBA" id="ARBA00004141"/>
    </source>
</evidence>
<keyword evidence="3 5" id="KW-1133">Transmembrane helix</keyword>
<evidence type="ECO:0000256" key="2">
    <source>
        <dbReference type="ARBA" id="ARBA00022692"/>
    </source>
</evidence>
<dbReference type="GeneID" id="25330133"/>
<feature type="transmembrane region" description="Helical" evidence="5">
    <location>
        <begin position="108"/>
        <end position="125"/>
    </location>
</feature>
<keyword evidence="8" id="KW-1185">Reference proteome</keyword>
<keyword evidence="2 5" id="KW-0812">Transmembrane</keyword>
<evidence type="ECO:0000256" key="5">
    <source>
        <dbReference type="SAM" id="Phobius"/>
    </source>
</evidence>
<dbReference type="InterPro" id="IPR020846">
    <property type="entry name" value="MFS_dom"/>
</dbReference>
<dbReference type="PANTHER" id="PTHR23502:SF34">
    <property type="entry name" value="PROTEIN HOL1"/>
    <property type="match status" value="1"/>
</dbReference>
<evidence type="ECO:0000313" key="7">
    <source>
        <dbReference type="EMBL" id="KIW52595.1"/>
    </source>
</evidence>
<proteinExistence type="predicted"/>
<reference evidence="7 8" key="1">
    <citation type="submission" date="2015-01" db="EMBL/GenBank/DDBJ databases">
        <title>The Genome Sequence of Exophiala xenobiotica CBS118157.</title>
        <authorList>
            <consortium name="The Broad Institute Genomics Platform"/>
            <person name="Cuomo C."/>
            <person name="de Hoog S."/>
            <person name="Gorbushina A."/>
            <person name="Stielow B."/>
            <person name="Teixiera M."/>
            <person name="Abouelleil A."/>
            <person name="Chapman S.B."/>
            <person name="Priest M."/>
            <person name="Young S.K."/>
            <person name="Wortman J."/>
            <person name="Nusbaum C."/>
            <person name="Birren B."/>
        </authorList>
    </citation>
    <scope>NUCLEOTIDE SEQUENCE [LARGE SCALE GENOMIC DNA]</scope>
    <source>
        <strain evidence="7 8">CBS 118157</strain>
    </source>
</reference>
<feature type="transmembrane region" description="Helical" evidence="5">
    <location>
        <begin position="171"/>
        <end position="191"/>
    </location>
</feature>
<accession>A0A0D2ED50</accession>
<dbReference type="Gene3D" id="1.20.1250.20">
    <property type="entry name" value="MFS general substrate transporter like domains"/>
    <property type="match status" value="1"/>
</dbReference>
<dbReference type="InterPro" id="IPR036259">
    <property type="entry name" value="MFS_trans_sf"/>
</dbReference>
<protein>
    <recommendedName>
        <fullName evidence="6">Major facilitator superfamily (MFS) profile domain-containing protein</fullName>
    </recommendedName>
</protein>
<dbReference type="GO" id="GO:0022857">
    <property type="term" value="F:transmembrane transporter activity"/>
    <property type="evidence" value="ECO:0007669"/>
    <property type="project" value="InterPro"/>
</dbReference>
<feature type="transmembrane region" description="Helical" evidence="5">
    <location>
        <begin position="460"/>
        <end position="477"/>
    </location>
</feature>
<dbReference type="Pfam" id="PF07690">
    <property type="entry name" value="MFS_1"/>
    <property type="match status" value="1"/>
</dbReference>
<feature type="transmembrane region" description="Helical" evidence="5">
    <location>
        <begin position="392"/>
        <end position="414"/>
    </location>
</feature>
<feature type="transmembrane region" description="Helical" evidence="5">
    <location>
        <begin position="137"/>
        <end position="159"/>
    </location>
</feature>
<evidence type="ECO:0000256" key="3">
    <source>
        <dbReference type="ARBA" id="ARBA00022989"/>
    </source>
</evidence>
<organism evidence="7 8">
    <name type="scientific">Exophiala xenobiotica</name>
    <dbReference type="NCBI Taxonomy" id="348802"/>
    <lineage>
        <taxon>Eukaryota</taxon>
        <taxon>Fungi</taxon>
        <taxon>Dikarya</taxon>
        <taxon>Ascomycota</taxon>
        <taxon>Pezizomycotina</taxon>
        <taxon>Eurotiomycetes</taxon>
        <taxon>Chaetothyriomycetidae</taxon>
        <taxon>Chaetothyriales</taxon>
        <taxon>Herpotrichiellaceae</taxon>
        <taxon>Exophiala</taxon>
    </lineage>
</organism>
<feature type="transmembrane region" description="Helical" evidence="5">
    <location>
        <begin position="426"/>
        <end position="448"/>
    </location>
</feature>
<sequence>MGSMEKAHGVRECMFLCLPVQLHQKLNVWPRWDAVAGVLFPLYRHHTATPDQFYTITVSITPILVTIVTDFNITFTKAGYLITVNLLFLGLGNLFWIPLSEKIGKRPVLIACSGLFFVSTIWAAASRSWGSLFGARIVQGFAASVSEGLGPVIVADVYFLHERGLWVGVNLLTFTVGTSLGGIFSGLIANATPNWHWVYWHQVFLTGMLFLVIVLFQAETNFDRPPENESGEGLPASQLAAIRARVKSRWIKSLSVTLWYNSEFSIWWLWWRPFLTLRFPAVWFCILTYGVCLGWLSFQITAQGALFPAVYNFSSLAVGNISCSYLVSSVVGCVAGGPLTDWTVQFITRRHGGYFAPESRLWCMIPPAIVAPAGLMLWGAGIQNHLPSMVPIVGTAITYAVLCAVPGIGMTYVVDCYRPVSKETMTIVTAAKNTFAFGLSFSVFPWIAKDGLVKVSGFHVLIQSVILLTTIPMYLYGARLRQWTNKFII</sequence>
<evidence type="ECO:0000313" key="8">
    <source>
        <dbReference type="Proteomes" id="UP000054342"/>
    </source>
</evidence>
<dbReference type="EMBL" id="KN847321">
    <property type="protein sequence ID" value="KIW52595.1"/>
    <property type="molecule type" value="Genomic_DNA"/>
</dbReference>
<evidence type="ECO:0000256" key="4">
    <source>
        <dbReference type="ARBA" id="ARBA00023136"/>
    </source>
</evidence>
<comment type="subcellular location">
    <subcellularLocation>
        <location evidence="1">Membrane</location>
        <topology evidence="1">Multi-pass membrane protein</topology>
    </subcellularLocation>
</comment>
<name>A0A0D2ED50_9EURO</name>
<dbReference type="GO" id="GO:0005886">
    <property type="term" value="C:plasma membrane"/>
    <property type="evidence" value="ECO:0007669"/>
    <property type="project" value="TreeGrafter"/>
</dbReference>
<feature type="transmembrane region" description="Helical" evidence="5">
    <location>
        <begin position="197"/>
        <end position="216"/>
    </location>
</feature>
<dbReference type="InterPro" id="IPR011701">
    <property type="entry name" value="MFS"/>
</dbReference>
<feature type="domain" description="Major facilitator superfamily (MFS) profile" evidence="6">
    <location>
        <begin position="38"/>
        <end position="489"/>
    </location>
</feature>
<feature type="transmembrane region" description="Helical" evidence="5">
    <location>
        <begin position="53"/>
        <end position="73"/>
    </location>
</feature>
<feature type="transmembrane region" description="Helical" evidence="5">
    <location>
        <begin position="359"/>
        <end position="380"/>
    </location>
</feature>
<keyword evidence="4 5" id="KW-0472">Membrane</keyword>
<gene>
    <name evidence="7" type="ORF">PV05_08225</name>
</gene>
<dbReference type="RefSeq" id="XP_013313179.1">
    <property type="nucleotide sequence ID" value="XM_013457725.1"/>
</dbReference>
<dbReference type="SUPFAM" id="SSF103473">
    <property type="entry name" value="MFS general substrate transporter"/>
    <property type="match status" value="1"/>
</dbReference>
<dbReference type="AlphaFoldDB" id="A0A0D2ED50"/>
<dbReference type="HOGENOM" id="CLU_008455_13_6_1"/>
<dbReference type="OrthoDB" id="5215911at2759"/>